<dbReference type="Pfam" id="PF13359">
    <property type="entry name" value="DDE_Tnp_4"/>
    <property type="match status" value="1"/>
</dbReference>
<evidence type="ECO:0000259" key="8">
    <source>
        <dbReference type="Pfam" id="PF13359"/>
    </source>
</evidence>
<keyword evidence="4" id="KW-0540">Nuclease</keyword>
<dbReference type="InterPro" id="IPR045249">
    <property type="entry name" value="HARBI1-like"/>
</dbReference>
<dbReference type="OrthoDB" id="2445244at2759"/>
<protein>
    <submittedName>
        <fullName evidence="9">21949_t:CDS:1</fullName>
    </submittedName>
</protein>
<comment type="subcellular location">
    <subcellularLocation>
        <location evidence="2">Nucleus</location>
    </subcellularLocation>
</comment>
<keyword evidence="5" id="KW-0479">Metal-binding</keyword>
<comment type="cofactor">
    <cofactor evidence="1">
        <name>a divalent metal cation</name>
        <dbReference type="ChEBI" id="CHEBI:60240"/>
    </cofactor>
</comment>
<dbReference type="GO" id="GO:0046872">
    <property type="term" value="F:metal ion binding"/>
    <property type="evidence" value="ECO:0007669"/>
    <property type="project" value="UniProtKB-KW"/>
</dbReference>
<dbReference type="Proteomes" id="UP000789759">
    <property type="component" value="Unassembled WGS sequence"/>
</dbReference>
<keyword evidence="7" id="KW-0539">Nucleus</keyword>
<dbReference type="GO" id="GO:0005634">
    <property type="term" value="C:nucleus"/>
    <property type="evidence" value="ECO:0007669"/>
    <property type="project" value="UniProtKB-SubCell"/>
</dbReference>
<name>A0A9N8WNW3_9GLOM</name>
<dbReference type="AlphaFoldDB" id="A0A9N8WNW3"/>
<dbReference type="InterPro" id="IPR027806">
    <property type="entry name" value="HARBI1_dom"/>
</dbReference>
<keyword evidence="10" id="KW-1185">Reference proteome</keyword>
<gene>
    <name evidence="9" type="ORF">CPELLU_LOCUS2011</name>
</gene>
<accession>A0A9N8WNW3</accession>
<evidence type="ECO:0000256" key="3">
    <source>
        <dbReference type="ARBA" id="ARBA00006958"/>
    </source>
</evidence>
<feature type="domain" description="DDE Tnp4" evidence="8">
    <location>
        <begin position="191"/>
        <end position="342"/>
    </location>
</feature>
<evidence type="ECO:0000256" key="1">
    <source>
        <dbReference type="ARBA" id="ARBA00001968"/>
    </source>
</evidence>
<evidence type="ECO:0000313" key="9">
    <source>
        <dbReference type="EMBL" id="CAG8491689.1"/>
    </source>
</evidence>
<evidence type="ECO:0000256" key="4">
    <source>
        <dbReference type="ARBA" id="ARBA00022722"/>
    </source>
</evidence>
<sequence length="394" mass="46431">MNSFQFQSFNEALDLIESDINIETNLYYDDELDPCYDDELIASIIRYRLDRPSLSINIHPKSDHWYSTILFNYDNVRFRRTLRMNKSSFWMIVDKIKDHKNFKNIPNNKQNSVEKQLAVTLYRLGCKATIWDICSKFGIAEGTVPLFTSRVIEAIKFLKKDVIIWPRGDYRQKVYEGFKNLHGFPNVIGALDGSHMNLFEAPSKRNKDVYFTRKRRYAIHLQAVVDHQGLFINYDVGYPASVHDAKVFWNSSLYCYRNQLFEDNDYILADSAYPISLNIIPSFKNPSDSRQTSFNKKHSKTRVVVEQAFGRLKKRFQLLTELRTKNTKIATELIETSLILHNLLERDGDEWEESSERVVMYRIQYDNNNNSRRYQAIKEAGKIKRQNLMDYILS</sequence>
<evidence type="ECO:0000256" key="5">
    <source>
        <dbReference type="ARBA" id="ARBA00022723"/>
    </source>
</evidence>
<evidence type="ECO:0000256" key="6">
    <source>
        <dbReference type="ARBA" id="ARBA00022801"/>
    </source>
</evidence>
<organism evidence="9 10">
    <name type="scientific">Cetraspora pellucida</name>
    <dbReference type="NCBI Taxonomy" id="1433469"/>
    <lineage>
        <taxon>Eukaryota</taxon>
        <taxon>Fungi</taxon>
        <taxon>Fungi incertae sedis</taxon>
        <taxon>Mucoromycota</taxon>
        <taxon>Glomeromycotina</taxon>
        <taxon>Glomeromycetes</taxon>
        <taxon>Diversisporales</taxon>
        <taxon>Gigasporaceae</taxon>
        <taxon>Cetraspora</taxon>
    </lineage>
</organism>
<dbReference type="GO" id="GO:0016787">
    <property type="term" value="F:hydrolase activity"/>
    <property type="evidence" value="ECO:0007669"/>
    <property type="project" value="UniProtKB-KW"/>
</dbReference>
<dbReference type="GO" id="GO:0004518">
    <property type="term" value="F:nuclease activity"/>
    <property type="evidence" value="ECO:0007669"/>
    <property type="project" value="UniProtKB-KW"/>
</dbReference>
<evidence type="ECO:0000313" key="10">
    <source>
        <dbReference type="Proteomes" id="UP000789759"/>
    </source>
</evidence>
<comment type="caution">
    <text evidence="9">The sequence shown here is derived from an EMBL/GenBank/DDBJ whole genome shotgun (WGS) entry which is preliminary data.</text>
</comment>
<comment type="similarity">
    <text evidence="3">Belongs to the HARBI1 family.</text>
</comment>
<dbReference type="PANTHER" id="PTHR22930:SF85">
    <property type="entry name" value="GH03217P-RELATED"/>
    <property type="match status" value="1"/>
</dbReference>
<reference evidence="9" key="1">
    <citation type="submission" date="2021-06" db="EMBL/GenBank/DDBJ databases">
        <authorList>
            <person name="Kallberg Y."/>
            <person name="Tangrot J."/>
            <person name="Rosling A."/>
        </authorList>
    </citation>
    <scope>NUCLEOTIDE SEQUENCE</scope>
    <source>
        <strain evidence="9">FL966</strain>
    </source>
</reference>
<dbReference type="PANTHER" id="PTHR22930">
    <property type="match status" value="1"/>
</dbReference>
<evidence type="ECO:0000256" key="2">
    <source>
        <dbReference type="ARBA" id="ARBA00004123"/>
    </source>
</evidence>
<dbReference type="EMBL" id="CAJVQA010000819">
    <property type="protein sequence ID" value="CAG8491689.1"/>
    <property type="molecule type" value="Genomic_DNA"/>
</dbReference>
<proteinExistence type="inferred from homology"/>
<evidence type="ECO:0000256" key="7">
    <source>
        <dbReference type="ARBA" id="ARBA00023242"/>
    </source>
</evidence>
<keyword evidence="6" id="KW-0378">Hydrolase</keyword>